<evidence type="ECO:0000256" key="5">
    <source>
        <dbReference type="ARBA" id="ARBA00022989"/>
    </source>
</evidence>
<keyword evidence="3" id="KW-0808">Transferase</keyword>
<evidence type="ECO:0000256" key="7">
    <source>
        <dbReference type="SAM" id="Phobius"/>
    </source>
</evidence>
<feature type="transmembrane region" description="Helical" evidence="7">
    <location>
        <begin position="240"/>
        <end position="260"/>
    </location>
</feature>
<gene>
    <name evidence="9" type="ORF">VITISV_011144</name>
</gene>
<evidence type="ECO:0000256" key="6">
    <source>
        <dbReference type="ARBA" id="ARBA00023136"/>
    </source>
</evidence>
<evidence type="ECO:0000256" key="4">
    <source>
        <dbReference type="ARBA" id="ARBA00022692"/>
    </source>
</evidence>
<evidence type="ECO:0000256" key="2">
    <source>
        <dbReference type="ARBA" id="ARBA00022676"/>
    </source>
</evidence>
<evidence type="ECO:0000313" key="9">
    <source>
        <dbReference type="EMBL" id="CAN83338.1"/>
    </source>
</evidence>
<dbReference type="GO" id="GO:0016757">
    <property type="term" value="F:glycosyltransferase activity"/>
    <property type="evidence" value="ECO:0007669"/>
    <property type="project" value="UniProtKB-KW"/>
</dbReference>
<feature type="domain" description="Hydroxyproline O-arabinosyltransferase-like" evidence="8">
    <location>
        <begin position="67"/>
        <end position="241"/>
    </location>
</feature>
<proteinExistence type="predicted"/>
<feature type="transmembrane region" description="Helical" evidence="7">
    <location>
        <begin position="284"/>
        <end position="303"/>
    </location>
</feature>
<dbReference type="PANTHER" id="PTHR31485">
    <property type="entry name" value="PEPTIDYL SERINE ALPHA-GALACTOSYLTRANSFERASE"/>
    <property type="match status" value="1"/>
</dbReference>
<dbReference type="PANTHER" id="PTHR31485:SF36">
    <property type="entry name" value="HYDROXYPROLINE O-ARABINOSYLTRANSFERASE 3"/>
    <property type="match status" value="1"/>
</dbReference>
<dbReference type="InterPro" id="IPR044845">
    <property type="entry name" value="HPAT/SRGT1-like"/>
</dbReference>
<protein>
    <recommendedName>
        <fullName evidence="8">Hydroxyproline O-arabinosyltransferase-like domain-containing protein</fullName>
    </recommendedName>
</protein>
<feature type="transmembrane region" description="Helical" evidence="7">
    <location>
        <begin position="6"/>
        <end position="24"/>
    </location>
</feature>
<organism evidence="9">
    <name type="scientific">Vitis vinifera</name>
    <name type="common">Grape</name>
    <dbReference type="NCBI Taxonomy" id="29760"/>
    <lineage>
        <taxon>Eukaryota</taxon>
        <taxon>Viridiplantae</taxon>
        <taxon>Streptophyta</taxon>
        <taxon>Embryophyta</taxon>
        <taxon>Tracheophyta</taxon>
        <taxon>Spermatophyta</taxon>
        <taxon>Magnoliopsida</taxon>
        <taxon>eudicotyledons</taxon>
        <taxon>Gunneridae</taxon>
        <taxon>Pentapetalae</taxon>
        <taxon>rosids</taxon>
        <taxon>Vitales</taxon>
        <taxon>Vitaceae</taxon>
        <taxon>Viteae</taxon>
        <taxon>Vitis</taxon>
    </lineage>
</organism>
<reference evidence="9" key="1">
    <citation type="journal article" date="2007" name="PLoS ONE">
        <title>The first genome sequence of an elite grapevine cultivar (Pinot noir Vitis vinifera L.): coping with a highly heterozygous genome.</title>
        <authorList>
            <person name="Velasco R."/>
            <person name="Zharkikh A."/>
            <person name="Troggio M."/>
            <person name="Cartwright D.A."/>
            <person name="Cestaro A."/>
            <person name="Pruss D."/>
            <person name="Pindo M."/>
            <person name="FitzGerald L.M."/>
            <person name="Vezzulli S."/>
            <person name="Reid J."/>
            <person name="Malacarne G."/>
            <person name="Iliev D."/>
            <person name="Coppola G."/>
            <person name="Wardell B."/>
            <person name="Micheletti D."/>
            <person name="Macalma T."/>
            <person name="Facci M."/>
            <person name="Mitchell J.T."/>
            <person name="Perazzolli M."/>
            <person name="Eldredge G."/>
            <person name="Gatto P."/>
            <person name="Oyzerski R."/>
            <person name="Moretto M."/>
            <person name="Gutin N."/>
            <person name="Stefanini M."/>
            <person name="Chen Y."/>
            <person name="Segala C."/>
            <person name="Davenport C."/>
            <person name="Dematte L."/>
            <person name="Mraz A."/>
            <person name="Battilana J."/>
            <person name="Stormo K."/>
            <person name="Costa F."/>
            <person name="Tao Q."/>
            <person name="Si-Ammour A."/>
            <person name="Harkins T."/>
            <person name="Lackey A."/>
            <person name="Perbost C."/>
            <person name="Taillon B."/>
            <person name="Stella A."/>
            <person name="Solovyev V."/>
            <person name="Fawcett J.A."/>
            <person name="Sterck L."/>
            <person name="Vandepoele K."/>
            <person name="Grando S.M."/>
            <person name="Toppo S."/>
            <person name="Moser C."/>
            <person name="Lanchbury J."/>
            <person name="Bogden R."/>
            <person name="Skolnick M."/>
            <person name="Sgaramella V."/>
            <person name="Bhatnagar S.K."/>
            <person name="Fontana P."/>
            <person name="Gutin A."/>
            <person name="Van de Peer Y."/>
            <person name="Salamini F."/>
            <person name="Viola R."/>
        </authorList>
    </citation>
    <scope>NUCLEOTIDE SEQUENCE</scope>
</reference>
<evidence type="ECO:0000259" key="8">
    <source>
        <dbReference type="Pfam" id="PF23452"/>
    </source>
</evidence>
<keyword evidence="2" id="KW-0328">Glycosyltransferase</keyword>
<dbReference type="AlphaFoldDB" id="A5BKG1"/>
<sequence length="416" mass="47611">MARISPLFLVVLSLGFFFATYNLLTMTIHNRATGTLVVDESDHRLLSDPIIEMPENVRKPKNAKLPFHIALTATDAPYSKWQCRIMYYWYKKKKDLPGSEMGGFTRILHSGSPDNLMEEIPTFVVDPLPAGLDRGADVVIPTFVFLNGLGYIVLNRPWAFVQWLEKATIEEEYILMAEPDHIFIKPLPNLAHGDYPAAYPFFYIKPVQNEKIIRKFYPEEHGPVTNVDPIGNSPVIIKRMMMMLAFYFVLTFSGGTGVVGEDCAYMDEFSVSLRMKDDPETDKVFGWVLEMYAYAVASALHGVQHILQKDFMLQPPWDLETAKKFIIHYTYGCDYNLKGELTYGKIGEWRFDKRSYLRGPPPRNLSLPPPGVPESVLDSWSYNSLTPYRAQDKLRKVTLVKMVNEATANLPRWDTQ</sequence>
<name>A5BKG1_VITVI</name>
<comment type="subcellular location">
    <subcellularLocation>
        <location evidence="1">Membrane</location>
        <topology evidence="1">Single-pass membrane protein</topology>
    </subcellularLocation>
</comment>
<evidence type="ECO:0000256" key="3">
    <source>
        <dbReference type="ARBA" id="ARBA00022679"/>
    </source>
</evidence>
<dbReference type="Pfam" id="PF23452">
    <property type="entry name" value="HPAT"/>
    <property type="match status" value="2"/>
</dbReference>
<dbReference type="EMBL" id="AM462608">
    <property type="protein sequence ID" value="CAN83338.1"/>
    <property type="molecule type" value="Genomic_DNA"/>
</dbReference>
<feature type="domain" description="Hydroxyproline O-arabinosyltransferase-like" evidence="8">
    <location>
        <begin position="270"/>
        <end position="414"/>
    </location>
</feature>
<dbReference type="GO" id="GO:0016020">
    <property type="term" value="C:membrane"/>
    <property type="evidence" value="ECO:0007669"/>
    <property type="project" value="UniProtKB-SubCell"/>
</dbReference>
<keyword evidence="4 7" id="KW-0812">Transmembrane</keyword>
<evidence type="ECO:0000256" key="1">
    <source>
        <dbReference type="ARBA" id="ARBA00004167"/>
    </source>
</evidence>
<keyword evidence="6 7" id="KW-0472">Membrane</keyword>
<keyword evidence="5 7" id="KW-1133">Transmembrane helix</keyword>
<accession>A5BKG1</accession>
<dbReference type="InterPro" id="IPR056508">
    <property type="entry name" value="HPAT-like"/>
</dbReference>
<dbReference type="ExpressionAtlas" id="A5BKG1">
    <property type="expression patterns" value="baseline and differential"/>
</dbReference>